<proteinExistence type="predicted"/>
<evidence type="ECO:0000313" key="1">
    <source>
        <dbReference type="EMBL" id="OTQ48934.1"/>
    </source>
</evidence>
<dbReference type="Proteomes" id="UP000194968">
    <property type="component" value="Unassembled WGS sequence"/>
</dbReference>
<dbReference type="RefSeq" id="WP_086320824.1">
    <property type="nucleotide sequence ID" value="NZ_NASK01000099.1"/>
</dbReference>
<comment type="caution">
    <text evidence="1">The sequence shown here is derived from an EMBL/GenBank/DDBJ whole genome shotgun (WGS) entry which is preliminary data.</text>
</comment>
<reference evidence="1 2" key="1">
    <citation type="submission" date="2017-03" db="EMBL/GenBank/DDBJ databases">
        <title>Comparative genomics of honeybee gut symbionts reveal geographically distinct and subgroup specific antibiotic resistance.</title>
        <authorList>
            <person name="Ludvigsen J."/>
            <person name="Porcellato D."/>
            <person name="Labee-Lund T.M."/>
            <person name="Amdam G.V."/>
            <person name="Rudi K."/>
        </authorList>
    </citation>
    <scope>NUCLEOTIDE SEQUENCE [LARGE SCALE GENOMIC DNA]</scope>
    <source>
        <strain evidence="1 2">A-4-12</strain>
    </source>
</reference>
<dbReference type="EMBL" id="NASK01000099">
    <property type="protein sequence ID" value="OTQ48934.1"/>
    <property type="molecule type" value="Genomic_DNA"/>
</dbReference>
<dbReference type="AlphaFoldDB" id="A0A242NTX9"/>
<name>A0A242NTX9_9GAMM</name>
<sequence>MQTVKINTNNNTIISECDSVVIARPGQLMFDSTIAEAPKKGYERPEHMICYGRATEIEKGVYRDDSKVFVLPRCINDNTMIIGLVCLSTDDQNDKEELSYLFIYEGESVFITNSNGVEIEVLR</sequence>
<evidence type="ECO:0000313" key="2">
    <source>
        <dbReference type="Proteomes" id="UP000194968"/>
    </source>
</evidence>
<protein>
    <submittedName>
        <fullName evidence="1">Uncharacterized protein</fullName>
    </submittedName>
</protein>
<accession>A0A242NTX9</accession>
<gene>
    <name evidence="1" type="ORF">B6D06_08405</name>
</gene>
<organism evidence="1 2">
    <name type="scientific">Gilliamella apis</name>
    <dbReference type="NCBI Taxonomy" id="1970738"/>
    <lineage>
        <taxon>Bacteria</taxon>
        <taxon>Pseudomonadati</taxon>
        <taxon>Pseudomonadota</taxon>
        <taxon>Gammaproteobacteria</taxon>
        <taxon>Orbales</taxon>
        <taxon>Orbaceae</taxon>
        <taxon>Gilliamella</taxon>
    </lineage>
</organism>